<keyword evidence="11" id="KW-1185">Reference proteome</keyword>
<dbReference type="PANTHER" id="PTHR34308">
    <property type="entry name" value="COBALAMIN BIOSYNTHESIS PROTEIN CBIB"/>
    <property type="match status" value="1"/>
</dbReference>
<feature type="transmembrane region" description="Helical" evidence="9">
    <location>
        <begin position="64"/>
        <end position="85"/>
    </location>
</feature>
<sequence>MDWWVNSVFMSAIAICGALVLDALFGEPKKWHPLIGFGNVVYWLEEKINTPASRDTLKSKIKGSVAWLLVIFPFVGGVFWVASWVSGSSSLWGFFFQAVILYLCIGQKSLLEHASWIHQPLQAGDLAEAREKVGWIVSRETEQMSEYQITSAAIESVLENGNDAVFGTLFWFVLLGAPGAVLFRLTNTLDAMWGYKNDRFNSFGFIAAKADDVMGYLPAKATAVSYAILGNTKQAMECWKAQAQACSSPNGGPVMTSGAGSLNIRIGGPAMYHGKMHNKIHMGSGELAKPEDIPRACRLVVRTSLLWCGALILLGLVMLDWNTLLSGANL</sequence>
<dbReference type="GO" id="GO:0005886">
    <property type="term" value="C:plasma membrane"/>
    <property type="evidence" value="ECO:0007669"/>
    <property type="project" value="UniProtKB-SubCell"/>
</dbReference>
<dbReference type="PANTHER" id="PTHR34308:SF1">
    <property type="entry name" value="COBALAMIN BIOSYNTHESIS PROTEIN CBIB"/>
    <property type="match status" value="1"/>
</dbReference>
<dbReference type="GO" id="GO:0048472">
    <property type="term" value="F:threonine-phosphate decarboxylase activity"/>
    <property type="evidence" value="ECO:0007669"/>
    <property type="project" value="InterPro"/>
</dbReference>
<organism evidence="10 11">
    <name type="scientific">Vibrio penaeicida</name>
    <dbReference type="NCBI Taxonomy" id="104609"/>
    <lineage>
        <taxon>Bacteria</taxon>
        <taxon>Pseudomonadati</taxon>
        <taxon>Pseudomonadota</taxon>
        <taxon>Gammaproteobacteria</taxon>
        <taxon>Vibrionales</taxon>
        <taxon>Vibrionaceae</taxon>
        <taxon>Vibrio</taxon>
    </lineage>
</organism>
<protein>
    <recommendedName>
        <fullName evidence="9">Cobalamin biosynthesis protein CobD</fullName>
    </recommendedName>
</protein>
<accession>A0AAV5NYT4</accession>
<evidence type="ECO:0000256" key="3">
    <source>
        <dbReference type="ARBA" id="ARBA00006263"/>
    </source>
</evidence>
<keyword evidence="4 9" id="KW-1003">Cell membrane</keyword>
<dbReference type="GO" id="GO:0009236">
    <property type="term" value="P:cobalamin biosynthetic process"/>
    <property type="evidence" value="ECO:0007669"/>
    <property type="project" value="UniProtKB-UniRule"/>
</dbReference>
<dbReference type="AlphaFoldDB" id="A0AAV5NYT4"/>
<dbReference type="EMBL" id="BSNX01000075">
    <property type="protein sequence ID" value="GLQ75712.1"/>
    <property type="molecule type" value="Genomic_DNA"/>
</dbReference>
<evidence type="ECO:0000256" key="7">
    <source>
        <dbReference type="ARBA" id="ARBA00022989"/>
    </source>
</evidence>
<comment type="caution">
    <text evidence="9">Lacks conserved residue(s) required for the propagation of feature annotation.</text>
</comment>
<dbReference type="HAMAP" id="MF_00024">
    <property type="entry name" value="CobD_CbiB"/>
    <property type="match status" value="1"/>
</dbReference>
<gene>
    <name evidence="9 10" type="primary">cobD</name>
    <name evidence="10" type="ORF">GCM10007932_50750</name>
</gene>
<proteinExistence type="inferred from homology"/>
<name>A0AAV5NYT4_9VIBR</name>
<comment type="similarity">
    <text evidence="3 9">Belongs to the CobD/CbiB family.</text>
</comment>
<comment type="caution">
    <text evidence="10">The sequence shown here is derived from an EMBL/GenBank/DDBJ whole genome shotgun (WGS) entry which is preliminary data.</text>
</comment>
<comment type="pathway">
    <text evidence="2 9">Cofactor biosynthesis; adenosylcobalamin biosynthesis.</text>
</comment>
<reference evidence="11" key="1">
    <citation type="journal article" date="2019" name="Int. J. Syst. Evol. Microbiol.">
        <title>The Global Catalogue of Microorganisms (GCM) 10K type strain sequencing project: providing services to taxonomists for standard genome sequencing and annotation.</title>
        <authorList>
            <consortium name="The Broad Institute Genomics Platform"/>
            <consortium name="The Broad Institute Genome Sequencing Center for Infectious Disease"/>
            <person name="Wu L."/>
            <person name="Ma J."/>
        </authorList>
    </citation>
    <scope>NUCLEOTIDE SEQUENCE [LARGE SCALE GENOMIC DNA]</scope>
    <source>
        <strain evidence="11">NBRC 15640</strain>
    </source>
</reference>
<keyword evidence="8 9" id="KW-0472">Membrane</keyword>
<dbReference type="Pfam" id="PF03186">
    <property type="entry name" value="CobD_Cbib"/>
    <property type="match status" value="1"/>
</dbReference>
<evidence type="ECO:0000256" key="9">
    <source>
        <dbReference type="HAMAP-Rule" id="MF_00024"/>
    </source>
</evidence>
<evidence type="ECO:0000256" key="1">
    <source>
        <dbReference type="ARBA" id="ARBA00004651"/>
    </source>
</evidence>
<feature type="transmembrane region" description="Helical" evidence="9">
    <location>
        <begin position="299"/>
        <end position="319"/>
    </location>
</feature>
<comment type="function">
    <text evidence="9">Converts cobyric acid to cobinamide by the addition of aminopropanol on the F carboxylic group.</text>
</comment>
<dbReference type="RefSeq" id="WP_126610119.1">
    <property type="nucleotide sequence ID" value="NZ_AP025145.1"/>
</dbReference>
<evidence type="ECO:0000313" key="10">
    <source>
        <dbReference type="EMBL" id="GLQ75712.1"/>
    </source>
</evidence>
<evidence type="ECO:0000256" key="6">
    <source>
        <dbReference type="ARBA" id="ARBA00022692"/>
    </source>
</evidence>
<evidence type="ECO:0000256" key="8">
    <source>
        <dbReference type="ARBA" id="ARBA00023136"/>
    </source>
</evidence>
<evidence type="ECO:0000256" key="5">
    <source>
        <dbReference type="ARBA" id="ARBA00022573"/>
    </source>
</evidence>
<keyword evidence="7 9" id="KW-1133">Transmembrane helix</keyword>
<evidence type="ECO:0000256" key="4">
    <source>
        <dbReference type="ARBA" id="ARBA00022475"/>
    </source>
</evidence>
<keyword evidence="6 9" id="KW-0812">Transmembrane</keyword>
<evidence type="ECO:0000313" key="11">
    <source>
        <dbReference type="Proteomes" id="UP001156690"/>
    </source>
</evidence>
<keyword evidence="5 9" id="KW-0169">Cobalamin biosynthesis</keyword>
<dbReference type="NCBIfam" id="TIGR00380">
    <property type="entry name" value="cobal_cbiB"/>
    <property type="match status" value="1"/>
</dbReference>
<feature type="transmembrane region" description="Helical" evidence="9">
    <location>
        <begin position="6"/>
        <end position="25"/>
    </location>
</feature>
<evidence type="ECO:0000256" key="2">
    <source>
        <dbReference type="ARBA" id="ARBA00004953"/>
    </source>
</evidence>
<comment type="subcellular location">
    <subcellularLocation>
        <location evidence="1 9">Cell membrane</location>
        <topology evidence="1 9">Multi-pass membrane protein</topology>
    </subcellularLocation>
</comment>
<dbReference type="Proteomes" id="UP001156690">
    <property type="component" value="Unassembled WGS sequence"/>
</dbReference>
<dbReference type="InterPro" id="IPR004485">
    <property type="entry name" value="Cobalamin_biosynth_CobD/CbiB"/>
</dbReference>
<dbReference type="GO" id="GO:0015420">
    <property type="term" value="F:ABC-type vitamin B12 transporter activity"/>
    <property type="evidence" value="ECO:0007669"/>
    <property type="project" value="UniProtKB-UniRule"/>
</dbReference>